<evidence type="ECO:0000313" key="2">
    <source>
        <dbReference type="Proteomes" id="UP001596103"/>
    </source>
</evidence>
<dbReference type="Gene3D" id="1.10.150.240">
    <property type="entry name" value="Putative phosphatase, domain 2"/>
    <property type="match status" value="1"/>
</dbReference>
<dbReference type="Proteomes" id="UP001596103">
    <property type="component" value="Unassembled WGS sequence"/>
</dbReference>
<name>A0ABW0J5B5_9BURK</name>
<reference evidence="2" key="1">
    <citation type="journal article" date="2019" name="Int. J. Syst. Evol. Microbiol.">
        <title>The Global Catalogue of Microorganisms (GCM) 10K type strain sequencing project: providing services to taxonomists for standard genome sequencing and annotation.</title>
        <authorList>
            <consortium name="The Broad Institute Genomics Platform"/>
            <consortium name="The Broad Institute Genome Sequencing Center for Infectious Disease"/>
            <person name="Wu L."/>
            <person name="Ma J."/>
        </authorList>
    </citation>
    <scope>NUCLEOTIDE SEQUENCE [LARGE SCALE GENOMIC DNA]</scope>
    <source>
        <strain evidence="2">CCUG 56042</strain>
    </source>
</reference>
<dbReference type="RefSeq" id="WP_377709996.1">
    <property type="nucleotide sequence ID" value="NZ_JBHSMP010000008.1"/>
</dbReference>
<protein>
    <submittedName>
        <fullName evidence="1">Uncharacterized protein</fullName>
    </submittedName>
</protein>
<dbReference type="InterPro" id="IPR023198">
    <property type="entry name" value="PGP-like_dom2"/>
</dbReference>
<dbReference type="EMBL" id="JBHSMP010000008">
    <property type="protein sequence ID" value="MFC5428248.1"/>
    <property type="molecule type" value="Genomic_DNA"/>
</dbReference>
<keyword evidence="2" id="KW-1185">Reference proteome</keyword>
<organism evidence="1 2">
    <name type="scientific">Paraburkholderia denitrificans</name>
    <dbReference type="NCBI Taxonomy" id="694025"/>
    <lineage>
        <taxon>Bacteria</taxon>
        <taxon>Pseudomonadati</taxon>
        <taxon>Pseudomonadota</taxon>
        <taxon>Betaproteobacteria</taxon>
        <taxon>Burkholderiales</taxon>
        <taxon>Burkholderiaceae</taxon>
        <taxon>Paraburkholderia</taxon>
    </lineage>
</organism>
<gene>
    <name evidence="1" type="ORF">ACFPTO_05430</name>
</gene>
<sequence>MSHSQANRHGTGHDRQLDAHLGAFNSAFAELGLRFRWDAQTLYALASIDGEHARIAAYIEAHHPHLLNAYSIDFLCEAILALKRAQVPGEWFPERAVQRGLSRELPATRAQWEEDWREPGAGVPALAGA</sequence>
<accession>A0ABW0J5B5</accession>
<evidence type="ECO:0000313" key="1">
    <source>
        <dbReference type="EMBL" id="MFC5428248.1"/>
    </source>
</evidence>
<proteinExistence type="predicted"/>
<comment type="caution">
    <text evidence="1">The sequence shown here is derived from an EMBL/GenBank/DDBJ whole genome shotgun (WGS) entry which is preliminary data.</text>
</comment>